<protein>
    <recommendedName>
        <fullName evidence="5 6">Peptide chain release factor 2</fullName>
        <shortName evidence="5">RF-2</shortName>
    </recommendedName>
</protein>
<dbReference type="SUPFAM" id="SSF75620">
    <property type="entry name" value="Release factor"/>
    <property type="match status" value="1"/>
</dbReference>
<dbReference type="NCBIfam" id="TIGR00020">
    <property type="entry name" value="prfB"/>
    <property type="match status" value="1"/>
</dbReference>
<keyword evidence="3 5" id="KW-0963">Cytoplasm</keyword>
<dbReference type="Pfam" id="PF03462">
    <property type="entry name" value="PCRF"/>
    <property type="match status" value="1"/>
</dbReference>
<dbReference type="InterPro" id="IPR000352">
    <property type="entry name" value="Pep_chain_release_fac_I"/>
</dbReference>
<dbReference type="InterPro" id="IPR005139">
    <property type="entry name" value="PCRF"/>
</dbReference>
<evidence type="ECO:0000259" key="7">
    <source>
        <dbReference type="PROSITE" id="PS00745"/>
    </source>
</evidence>
<dbReference type="PROSITE" id="PS00745">
    <property type="entry name" value="RF_PROK_I"/>
    <property type="match status" value="1"/>
</dbReference>
<dbReference type="Pfam" id="PF00472">
    <property type="entry name" value="RF-1"/>
    <property type="match status" value="1"/>
</dbReference>
<evidence type="ECO:0000256" key="4">
    <source>
        <dbReference type="ARBA" id="ARBA00022917"/>
    </source>
</evidence>
<reference evidence="8 9" key="1">
    <citation type="submission" date="2020-08" db="EMBL/GenBank/DDBJ databases">
        <title>Genomic Encyclopedia of Type Strains, Phase IV (KMG-IV): sequencing the most valuable type-strain genomes for metagenomic binning, comparative biology and taxonomic classification.</title>
        <authorList>
            <person name="Goeker M."/>
        </authorList>
    </citation>
    <scope>NUCLEOTIDE SEQUENCE [LARGE SCALE GENOMIC DNA]</scope>
    <source>
        <strain evidence="8 9">DSM 26718</strain>
    </source>
</reference>
<comment type="function">
    <text evidence="5">Peptide chain release factor 2 directs the termination of translation in response to the peptide chain termination codons UGA and UAA.</text>
</comment>
<comment type="PTM">
    <text evidence="5">Methylated by PrmC. Methylation increases the termination efficiency of RF2.</text>
</comment>
<accession>A0A7W9SYL7</accession>
<organism evidence="8 9">
    <name type="scientific">Hymenobacter luteus</name>
    <dbReference type="NCBI Taxonomy" id="1411122"/>
    <lineage>
        <taxon>Bacteria</taxon>
        <taxon>Pseudomonadati</taxon>
        <taxon>Bacteroidota</taxon>
        <taxon>Cytophagia</taxon>
        <taxon>Cytophagales</taxon>
        <taxon>Hymenobacteraceae</taxon>
        <taxon>Hymenobacter</taxon>
    </lineage>
</organism>
<evidence type="ECO:0000313" key="9">
    <source>
        <dbReference type="Proteomes" id="UP000532746"/>
    </source>
</evidence>
<dbReference type="SMART" id="SM00937">
    <property type="entry name" value="PCRF"/>
    <property type="match status" value="1"/>
</dbReference>
<evidence type="ECO:0000256" key="3">
    <source>
        <dbReference type="ARBA" id="ARBA00022490"/>
    </source>
</evidence>
<evidence type="ECO:0000256" key="2">
    <source>
        <dbReference type="ARBA" id="ARBA00022481"/>
    </source>
</evidence>
<dbReference type="Gene3D" id="3.30.160.20">
    <property type="match status" value="1"/>
</dbReference>
<comment type="caution">
    <text evidence="8">The sequence shown here is derived from an EMBL/GenBank/DDBJ whole genome shotgun (WGS) entry which is preliminary data.</text>
</comment>
<evidence type="ECO:0000256" key="6">
    <source>
        <dbReference type="NCBIfam" id="TIGR00020"/>
    </source>
</evidence>
<comment type="similarity">
    <text evidence="1 5">Belongs to the prokaryotic/mitochondrial release factor family.</text>
</comment>
<dbReference type="Gene3D" id="3.30.70.1660">
    <property type="match status" value="1"/>
</dbReference>
<dbReference type="PANTHER" id="PTHR43116">
    <property type="entry name" value="PEPTIDE CHAIN RELEASE FACTOR 2"/>
    <property type="match status" value="1"/>
</dbReference>
<keyword evidence="4 5" id="KW-0648">Protein biosynthesis</keyword>
<dbReference type="AlphaFoldDB" id="A0A7W9SYL7"/>
<dbReference type="GO" id="GO:0016149">
    <property type="term" value="F:translation release factor activity, codon specific"/>
    <property type="evidence" value="ECO:0007669"/>
    <property type="project" value="UniProtKB-UniRule"/>
</dbReference>
<feature type="modified residue" description="N5-methylglutamine" evidence="5">
    <location>
        <position position="194"/>
    </location>
</feature>
<proteinExistence type="inferred from homology"/>
<dbReference type="InterPro" id="IPR004374">
    <property type="entry name" value="PrfB"/>
</dbReference>
<dbReference type="InterPro" id="IPR045853">
    <property type="entry name" value="Pep_chain_release_fac_I_sf"/>
</dbReference>
<dbReference type="FunFam" id="3.30.160.20:FF:000040">
    <property type="entry name" value="Peptide chain release factor 2"/>
    <property type="match status" value="1"/>
</dbReference>
<keyword evidence="9" id="KW-1185">Reference proteome</keyword>
<evidence type="ECO:0000256" key="5">
    <source>
        <dbReference type="HAMAP-Rule" id="MF_00094"/>
    </source>
</evidence>
<evidence type="ECO:0000313" key="8">
    <source>
        <dbReference type="EMBL" id="MBB6057363.1"/>
    </source>
</evidence>
<dbReference type="Proteomes" id="UP000532746">
    <property type="component" value="Unassembled WGS sequence"/>
</dbReference>
<sequence>MKEIKAVKVWTDDYEAVEKLVSDTEVLYDFYREGEVEEAEMQREFAVAQQAVERLEFKRMLSDEEDQLSAILEINPGAGGTESQDWAEMLMRMYIMWGEKQGFTVRQVSYQPGEGAGIKSAALEIDGAFAYGYLKSEIGVHRLVRISPFDSSGRRHTSFASVFAYPVVDDTINIQINPADITWDTYRAGGAGGQNVNKVETAVRLKHAPSGIVIECQIERSQLMNKEHALRMLKSRLYQLELDKRNEARAAVEAGKKRIDFGSQIRNYVLHPYKLIKDLRTGIERTDVQNVLDGDLEEYIKGYLMQN</sequence>
<dbReference type="GO" id="GO:0005737">
    <property type="term" value="C:cytoplasm"/>
    <property type="evidence" value="ECO:0007669"/>
    <property type="project" value="UniProtKB-SubCell"/>
</dbReference>
<gene>
    <name evidence="5" type="primary">prfB</name>
    <name evidence="8" type="ORF">HNQ93_000193</name>
</gene>
<feature type="domain" description="Prokaryotic-type class I peptide chain release factors" evidence="7">
    <location>
        <begin position="187"/>
        <end position="203"/>
    </location>
</feature>
<comment type="subcellular location">
    <subcellularLocation>
        <location evidence="5">Cytoplasm</location>
    </subcellularLocation>
</comment>
<dbReference type="PANTHER" id="PTHR43116:SF3">
    <property type="entry name" value="CLASS I PEPTIDE CHAIN RELEASE FACTOR"/>
    <property type="match status" value="1"/>
</dbReference>
<evidence type="ECO:0000256" key="1">
    <source>
        <dbReference type="ARBA" id="ARBA00010835"/>
    </source>
</evidence>
<keyword evidence="2 5" id="KW-0488">Methylation</keyword>
<dbReference type="EMBL" id="JACHGG010000001">
    <property type="protein sequence ID" value="MBB6057363.1"/>
    <property type="molecule type" value="Genomic_DNA"/>
</dbReference>
<dbReference type="HAMAP" id="MF_00094">
    <property type="entry name" value="Rel_fac_2"/>
    <property type="match status" value="1"/>
</dbReference>
<name>A0A7W9SYL7_9BACT</name>